<feature type="region of interest" description="Disordered" evidence="1">
    <location>
        <begin position="170"/>
        <end position="196"/>
    </location>
</feature>
<accession>A0AAV0YHR4</accession>
<evidence type="ECO:0000313" key="3">
    <source>
        <dbReference type="Proteomes" id="UP001157006"/>
    </source>
</evidence>
<reference evidence="2 3" key="1">
    <citation type="submission" date="2023-01" db="EMBL/GenBank/DDBJ databases">
        <authorList>
            <person name="Kreplak J."/>
        </authorList>
    </citation>
    <scope>NUCLEOTIDE SEQUENCE [LARGE SCALE GENOMIC DNA]</scope>
</reference>
<name>A0AAV0YHR4_VICFA</name>
<evidence type="ECO:0000256" key="1">
    <source>
        <dbReference type="SAM" id="MobiDB-lite"/>
    </source>
</evidence>
<proteinExistence type="predicted"/>
<evidence type="ECO:0000313" key="2">
    <source>
        <dbReference type="EMBL" id="CAI8585561.1"/>
    </source>
</evidence>
<sequence>MDDNELVMLQDDAGINRMKMIALINRNVHLYVMHPVLGKEKILPIKNNVGNFNDLGTIEYFNNLGNKIDEGGPAGVEDSDAVNQKGSLEEVNIDGTIENINQKDSCLNVNFEGDAVSEDAIVNITLDGTTEHVVCDQDDILDDTHYLDSNDSIGIVEEITIDIARGKEKGRGKGNLKGKGNGKGKGKSKFGRPRKQKLMEEEVVGSGVFDDVNECEATKESFRGLSDIEEYDTDDLQHDYDSEDSEVLKDDFPTFKLTK</sequence>
<protein>
    <submittedName>
        <fullName evidence="2">Uncharacterized protein</fullName>
    </submittedName>
</protein>
<keyword evidence="3" id="KW-1185">Reference proteome</keyword>
<feature type="compositionally biased region" description="Basic residues" evidence="1">
    <location>
        <begin position="172"/>
        <end position="196"/>
    </location>
</feature>
<dbReference type="AlphaFoldDB" id="A0AAV0YHR4"/>
<organism evidence="2 3">
    <name type="scientific">Vicia faba</name>
    <name type="common">Broad bean</name>
    <name type="synonym">Faba vulgaris</name>
    <dbReference type="NCBI Taxonomy" id="3906"/>
    <lineage>
        <taxon>Eukaryota</taxon>
        <taxon>Viridiplantae</taxon>
        <taxon>Streptophyta</taxon>
        <taxon>Embryophyta</taxon>
        <taxon>Tracheophyta</taxon>
        <taxon>Spermatophyta</taxon>
        <taxon>Magnoliopsida</taxon>
        <taxon>eudicotyledons</taxon>
        <taxon>Gunneridae</taxon>
        <taxon>Pentapetalae</taxon>
        <taxon>rosids</taxon>
        <taxon>fabids</taxon>
        <taxon>Fabales</taxon>
        <taxon>Fabaceae</taxon>
        <taxon>Papilionoideae</taxon>
        <taxon>50 kb inversion clade</taxon>
        <taxon>NPAAA clade</taxon>
        <taxon>Hologalegina</taxon>
        <taxon>IRL clade</taxon>
        <taxon>Fabeae</taxon>
        <taxon>Vicia</taxon>
    </lineage>
</organism>
<dbReference type="Proteomes" id="UP001157006">
    <property type="component" value="Chromosome 1L"/>
</dbReference>
<dbReference type="EMBL" id="OX451736">
    <property type="protein sequence ID" value="CAI8585561.1"/>
    <property type="molecule type" value="Genomic_DNA"/>
</dbReference>
<gene>
    <name evidence="2" type="ORF">VFH_I212520</name>
</gene>